<reference evidence="3 4" key="1">
    <citation type="journal article" date="2018" name="Arch. Microbiol.">
        <title>New insights into the metabolic potential of the phototrophic purple bacterium Rhodopila globiformis DSM 161(T) from its draft genome sequence and evidence for a vanadium-dependent nitrogenase.</title>
        <authorList>
            <person name="Imhoff J.F."/>
            <person name="Rahn T."/>
            <person name="Kunzel S."/>
            <person name="Neulinger S.C."/>
        </authorList>
    </citation>
    <scope>NUCLEOTIDE SEQUENCE [LARGE SCALE GENOMIC DNA]</scope>
    <source>
        <strain evidence="3 4">DSM 161</strain>
    </source>
</reference>
<dbReference type="InterPro" id="IPR002035">
    <property type="entry name" value="VWF_A"/>
</dbReference>
<dbReference type="PANTHER" id="PTHR41248:SF1">
    <property type="entry name" value="NORD PROTEIN"/>
    <property type="match status" value="1"/>
</dbReference>
<protein>
    <recommendedName>
        <fullName evidence="2">VWFA domain-containing protein</fullName>
    </recommendedName>
</protein>
<dbReference type="SUPFAM" id="SSF53300">
    <property type="entry name" value="vWA-like"/>
    <property type="match status" value="1"/>
</dbReference>
<evidence type="ECO:0000313" key="3">
    <source>
        <dbReference type="EMBL" id="PPQ35387.1"/>
    </source>
</evidence>
<dbReference type="SMART" id="SM00327">
    <property type="entry name" value="VWA"/>
    <property type="match status" value="1"/>
</dbReference>
<dbReference type="PROSITE" id="PS50234">
    <property type="entry name" value="VWFA"/>
    <property type="match status" value="1"/>
</dbReference>
<proteinExistence type="predicted"/>
<dbReference type="CDD" id="cd01454">
    <property type="entry name" value="vWA_norD_type"/>
    <property type="match status" value="1"/>
</dbReference>
<dbReference type="OrthoDB" id="9758211at2"/>
<feature type="region of interest" description="Disordered" evidence="1">
    <location>
        <begin position="412"/>
        <end position="437"/>
    </location>
</feature>
<evidence type="ECO:0000313" key="4">
    <source>
        <dbReference type="Proteomes" id="UP000239724"/>
    </source>
</evidence>
<dbReference type="InterPro" id="IPR051928">
    <property type="entry name" value="NorD/CobT"/>
</dbReference>
<organism evidence="3 4">
    <name type="scientific">Rhodopila globiformis</name>
    <name type="common">Rhodopseudomonas globiformis</name>
    <dbReference type="NCBI Taxonomy" id="1071"/>
    <lineage>
        <taxon>Bacteria</taxon>
        <taxon>Pseudomonadati</taxon>
        <taxon>Pseudomonadota</taxon>
        <taxon>Alphaproteobacteria</taxon>
        <taxon>Acetobacterales</taxon>
        <taxon>Acetobacteraceae</taxon>
        <taxon>Rhodopila</taxon>
    </lineage>
</organism>
<evidence type="ECO:0000259" key="2">
    <source>
        <dbReference type="PROSITE" id="PS50234"/>
    </source>
</evidence>
<dbReference type="Pfam" id="PF00092">
    <property type="entry name" value="VWA"/>
    <property type="match status" value="1"/>
</dbReference>
<evidence type="ECO:0000256" key="1">
    <source>
        <dbReference type="SAM" id="MobiDB-lite"/>
    </source>
</evidence>
<dbReference type="Proteomes" id="UP000239724">
    <property type="component" value="Unassembled WGS sequence"/>
</dbReference>
<dbReference type="InterPro" id="IPR036465">
    <property type="entry name" value="vWFA_dom_sf"/>
</dbReference>
<dbReference type="RefSeq" id="WP_104518293.1">
    <property type="nucleotide sequence ID" value="NZ_NHRY01000074.1"/>
</dbReference>
<feature type="domain" description="VWFA" evidence="2">
    <location>
        <begin position="549"/>
        <end position="731"/>
    </location>
</feature>
<dbReference type="AlphaFoldDB" id="A0A2S6NKA9"/>
<sequence length="734" mass="79041">MRPAGPPPPPGTELLAALADRPALLEPARQASDALAGQPGAERWAAAVLALLHANAGAACLTALLRLRDEAAALEAVAEHVTDIVRQAGAAAAVAAIEAWARLREPALWPQLRRLAHEAPDCVALLAANAGAVLRSRGPDGLGDFVSLGLKAAGRDKSKRARFFALDDPLARQALAQSGSDFAMLERRLKLFATALWGRPPLLRPRPAVPGQPPPRRAGVTDGVILLPDSFPGVPRAAQPTLFHAAVAHALAHLMAGAPRQLVGTLKPLQLALIGLVEDARVEALAMRRFPGLRRLWARHHVAQPEGSTAPALLARLARALFDPGYDDAHGFVAKGAALFAAADLENPAESRRIGGLLGNDLGQMRIQFNARIFVIEPPYRDDNLGLWDFGAQPDASPAVLDLMIETARLRQEETKDAPKSDSAAEETTVRARPVAASQEGVPLARYPEWDRAQGVERPDWTCVRAVPAASGDVRRLEAALEAAPELRRRIDRLVRAARPGRPQRLRHQPEGMDLDIDAVLDAEIARAAGETPDERVYRGTALRTRDLATVVLLDVSESTRRDGALETERLAVALLADAMIRLDDPFALLAFASDGREQVRLTRIKDFAEPFARTQRARLAGMAPGLSTRLGAALRHAGAELAAVRSFRRLVLVLTDGEPSDIDVADPLDLVEDSRRAVLGLRSRGIDTFAVLPGCRGTDAAARMFGRAGYAALRRLDDLPARLSELYFRLSHR</sequence>
<keyword evidence="4" id="KW-1185">Reference proteome</keyword>
<dbReference type="PANTHER" id="PTHR41248">
    <property type="entry name" value="NORD PROTEIN"/>
    <property type="match status" value="1"/>
</dbReference>
<accession>A0A2S6NKA9</accession>
<dbReference type="Gene3D" id="3.40.50.410">
    <property type="entry name" value="von Willebrand factor, type A domain"/>
    <property type="match status" value="1"/>
</dbReference>
<gene>
    <name evidence="3" type="ORF">CCS01_07855</name>
</gene>
<comment type="caution">
    <text evidence="3">The sequence shown here is derived from an EMBL/GenBank/DDBJ whole genome shotgun (WGS) entry which is preliminary data.</text>
</comment>
<name>A0A2S6NKA9_RHOGL</name>
<dbReference type="EMBL" id="NHRY01000074">
    <property type="protein sequence ID" value="PPQ35387.1"/>
    <property type="molecule type" value="Genomic_DNA"/>
</dbReference>